<feature type="domain" description="Two component regulator three Y" evidence="5">
    <location>
        <begin position="707"/>
        <end position="767"/>
    </location>
</feature>
<dbReference type="Proteomes" id="UP000253383">
    <property type="component" value="Unassembled WGS sequence"/>
</dbReference>
<dbReference type="PANTHER" id="PTHR34220">
    <property type="entry name" value="SENSOR HISTIDINE KINASE YPDA"/>
    <property type="match status" value="1"/>
</dbReference>
<dbReference type="Pfam" id="PF07494">
    <property type="entry name" value="Reg_prop"/>
    <property type="match status" value="3"/>
</dbReference>
<protein>
    <recommendedName>
        <fullName evidence="8">Signal transduction histidine kinase internal region domain-containing protein</fullName>
    </recommendedName>
</protein>
<evidence type="ECO:0000256" key="3">
    <source>
        <dbReference type="SAM" id="SignalP"/>
    </source>
</evidence>
<feature type="chain" id="PRO_5016934026" description="Signal transduction histidine kinase internal region domain-containing protein" evidence="3">
    <location>
        <begin position="31"/>
        <end position="1047"/>
    </location>
</feature>
<feature type="domain" description="Signal transduction histidine kinase internal region" evidence="4">
    <location>
        <begin position="818"/>
        <end position="895"/>
    </location>
</feature>
<dbReference type="GO" id="GO:0000155">
    <property type="term" value="F:phosphorelay sensor kinase activity"/>
    <property type="evidence" value="ECO:0007669"/>
    <property type="project" value="InterPro"/>
</dbReference>
<dbReference type="Gene3D" id="2.60.40.10">
    <property type="entry name" value="Immunoglobulins"/>
    <property type="match status" value="1"/>
</dbReference>
<dbReference type="InterPro" id="IPR010559">
    <property type="entry name" value="Sig_transdc_His_kin_internal"/>
</dbReference>
<accession>A0A368JR11</accession>
<evidence type="ECO:0000259" key="4">
    <source>
        <dbReference type="Pfam" id="PF06580"/>
    </source>
</evidence>
<keyword evidence="7" id="KW-1185">Reference proteome</keyword>
<organism evidence="6 7">
    <name type="scientific">Larkinella punicea</name>
    <dbReference type="NCBI Taxonomy" id="2315727"/>
    <lineage>
        <taxon>Bacteria</taxon>
        <taxon>Pseudomonadati</taxon>
        <taxon>Bacteroidota</taxon>
        <taxon>Cytophagia</taxon>
        <taxon>Cytophagales</taxon>
        <taxon>Spirosomataceae</taxon>
        <taxon>Larkinella</taxon>
    </lineage>
</organism>
<dbReference type="InterPro" id="IPR036890">
    <property type="entry name" value="HATPase_C_sf"/>
</dbReference>
<name>A0A368JR11_9BACT</name>
<evidence type="ECO:0000313" key="7">
    <source>
        <dbReference type="Proteomes" id="UP000253383"/>
    </source>
</evidence>
<dbReference type="Gene3D" id="2.130.10.10">
    <property type="entry name" value="YVTN repeat-like/Quinoprotein amine dehydrogenase"/>
    <property type="match status" value="3"/>
</dbReference>
<evidence type="ECO:0000256" key="1">
    <source>
        <dbReference type="SAM" id="Coils"/>
    </source>
</evidence>
<reference evidence="6 7" key="1">
    <citation type="submission" date="2018-07" db="EMBL/GenBank/DDBJ databases">
        <title>Genome analysis of Larkinella rosea.</title>
        <authorList>
            <person name="Zhou Z."/>
            <person name="Wang G."/>
        </authorList>
    </citation>
    <scope>NUCLEOTIDE SEQUENCE [LARGE SCALE GENOMIC DNA]</scope>
    <source>
        <strain evidence="7">zzj9</strain>
    </source>
</reference>
<evidence type="ECO:0008006" key="8">
    <source>
        <dbReference type="Google" id="ProtNLM"/>
    </source>
</evidence>
<dbReference type="InterPro" id="IPR011123">
    <property type="entry name" value="Y_Y_Y"/>
</dbReference>
<feature type="coiled-coil region" evidence="1">
    <location>
        <begin position="800"/>
        <end position="827"/>
    </location>
</feature>
<dbReference type="PANTHER" id="PTHR34220:SF7">
    <property type="entry name" value="SENSOR HISTIDINE KINASE YPDA"/>
    <property type="match status" value="1"/>
</dbReference>
<proteinExistence type="predicted"/>
<keyword evidence="1" id="KW-0175">Coiled coil</keyword>
<comment type="caution">
    <text evidence="6">The sequence shown here is derived from an EMBL/GenBank/DDBJ whole genome shotgun (WGS) entry which is preliminary data.</text>
</comment>
<evidence type="ECO:0000259" key="5">
    <source>
        <dbReference type="Pfam" id="PF07495"/>
    </source>
</evidence>
<dbReference type="Pfam" id="PF07495">
    <property type="entry name" value="Y_Y_Y"/>
    <property type="match status" value="1"/>
</dbReference>
<dbReference type="InterPro" id="IPR015943">
    <property type="entry name" value="WD40/YVTN_repeat-like_dom_sf"/>
</dbReference>
<dbReference type="SUPFAM" id="SSF63829">
    <property type="entry name" value="Calcium-dependent phosphotriesterase"/>
    <property type="match status" value="2"/>
</dbReference>
<dbReference type="InterPro" id="IPR013783">
    <property type="entry name" value="Ig-like_fold"/>
</dbReference>
<dbReference type="GO" id="GO:0016020">
    <property type="term" value="C:membrane"/>
    <property type="evidence" value="ECO:0007669"/>
    <property type="project" value="InterPro"/>
</dbReference>
<feature type="signal peptide" evidence="3">
    <location>
        <begin position="1"/>
        <end position="30"/>
    </location>
</feature>
<keyword evidence="3" id="KW-0732">Signal</keyword>
<dbReference type="Pfam" id="PF06580">
    <property type="entry name" value="His_kinase"/>
    <property type="match status" value="1"/>
</dbReference>
<dbReference type="InterPro" id="IPR011110">
    <property type="entry name" value="Reg_prop"/>
</dbReference>
<keyword evidence="2" id="KW-0472">Membrane</keyword>
<evidence type="ECO:0000256" key="2">
    <source>
        <dbReference type="SAM" id="Phobius"/>
    </source>
</evidence>
<dbReference type="SUPFAM" id="SSF55874">
    <property type="entry name" value="ATPase domain of HSP90 chaperone/DNA topoisomerase II/histidine kinase"/>
    <property type="match status" value="1"/>
</dbReference>
<dbReference type="InterPro" id="IPR050640">
    <property type="entry name" value="Bact_2-comp_sensor_kinase"/>
</dbReference>
<feature type="transmembrane region" description="Helical" evidence="2">
    <location>
        <begin position="775"/>
        <end position="793"/>
    </location>
</feature>
<dbReference type="AlphaFoldDB" id="A0A368JR11"/>
<keyword evidence="2" id="KW-1133">Transmembrane helix</keyword>
<dbReference type="Gene3D" id="3.30.565.10">
    <property type="entry name" value="Histidine kinase-like ATPase, C-terminal domain"/>
    <property type="match status" value="1"/>
</dbReference>
<sequence>MWAKAFPDMKRVARLLMGLMMSLLPFLSQGQTESFVIETIGLRQGLPTSDIHALFRDANGYLWLGTDIGLVRYDGYGFETISVAQEGRWLGLVNAITEDRNGQLWVGTEDGLFVVQHGIAHAVRSLQTGRFVRMNHLLFDHRQNLWCATSSGAYRIDQADLQTLTANPAATIQPKALPDYEKWVPKLADRRVFSLAFDEQNRLYIGGKFDLFRYQPEKPLERIWQSPGTKVEIQSLAVRSSNDLMFTTLGLSCVIRLRNGREERLLTDRISSDVIWQNNQFWHLSYGLYRQGADDARPIQEINLYRKTSGSFTKLLLDQEGIFWIATNEGLLKLRRSGFERFPLPISVAGNEISGFGRFRGQLLVGAPHGRLFVRKGHQLQKIGRDLTTIAGISAIREDAQGTLWLATTYQGLFSFDGKTARPYTSADGLGDEGFNDIFPDQTGNLWAVGDVGITQILADSVADRRYRLRFYEPVTNRYKFTIFYSGLAAPDGTLWLASDYGLVSFRHGKFTHHRLTIGPVTVRSIRKIALDKLGRVWLATEGQGLLQGQFVGGLFRPVRQYTTRDGLPSNTFNDVLVDSKGRIWAGGSTALTCLTSDTAATQIRNFDYKDGFFGESFQNPHLFEYPNDTLWISSSEGLLRFPLRQLDPIRKAPSSLITRVRLRDGKDAIFQYAESRDARSGLPVRCQLPASLNALTFGFALPSLVNPSFNRYRFRLDGSGESWRQAAGSDRSVTYAGLKPGSYTFRMVGASANGIWRSAVSFPFEILPPLWQRTWFIALVLAGLSLGIWGLIRYREQQIKRREVEKNRLAQLIADLETRAIRAQMNPHFIFNCLNSIQECILADHTDAAYRYLSKFSRLLRMVLEESARNFHAIQHELELIRLYLELESMRFDQPMHYSIDVDPAIDTQNWQIPSLLLQPLVENAIWHGLIHQSEPRQLRLEIRQNDDQTLTCTLEDNGVGRQRAAALSAQKLVTRTTRGLALVTERLQLLEPAGHGRGTLQIEDLVDAEGHPAGTCVRVQLPIITQIAVRASPLYPPAYVSRPGH</sequence>
<gene>
    <name evidence="6" type="ORF">DUE52_14150</name>
</gene>
<dbReference type="EMBL" id="QOWE01000010">
    <property type="protein sequence ID" value="RCR69023.1"/>
    <property type="molecule type" value="Genomic_DNA"/>
</dbReference>
<keyword evidence="2" id="KW-0812">Transmembrane</keyword>
<evidence type="ECO:0000313" key="6">
    <source>
        <dbReference type="EMBL" id="RCR69023.1"/>
    </source>
</evidence>